<dbReference type="Gene3D" id="2.130.10.10">
    <property type="entry name" value="YVTN repeat-like/Quinoprotein amine dehydrogenase"/>
    <property type="match status" value="6"/>
</dbReference>
<evidence type="ECO:0000313" key="4">
    <source>
        <dbReference type="EMBL" id="KYG82515.1"/>
    </source>
</evidence>
<dbReference type="RefSeq" id="WP_068412582.1">
    <property type="nucleotide sequence ID" value="NZ_LRDB01000003.1"/>
</dbReference>
<dbReference type="SUPFAM" id="SSF110296">
    <property type="entry name" value="Oligoxyloglucan reducing end-specific cellobiohydrolase"/>
    <property type="match status" value="3"/>
</dbReference>
<evidence type="ECO:0008006" key="6">
    <source>
        <dbReference type="Google" id="ProtNLM"/>
    </source>
</evidence>
<evidence type="ECO:0000259" key="2">
    <source>
        <dbReference type="Pfam" id="PF14870"/>
    </source>
</evidence>
<dbReference type="SUPFAM" id="SSF48726">
    <property type="entry name" value="Immunoglobulin"/>
    <property type="match status" value="1"/>
</dbReference>
<dbReference type="InterPro" id="IPR028203">
    <property type="entry name" value="PSII_CF48-like_dom"/>
</dbReference>
<reference evidence="4 5" key="1">
    <citation type="submission" date="2016-01" db="EMBL/GenBank/DDBJ databases">
        <title>Genome sequencing of Roseivirga echinicomitans KMM 6058.</title>
        <authorList>
            <person name="Selvaratnam C."/>
            <person name="Thevarajoo S."/>
            <person name="Goh K.M."/>
            <person name="Ee R."/>
            <person name="Chan K.-G."/>
            <person name="Chong C.S."/>
        </authorList>
    </citation>
    <scope>NUCLEOTIDE SEQUENCE [LARGE SCALE GENOMIC DNA]</scope>
    <source>
        <strain evidence="4 5">KMM 6058</strain>
    </source>
</reference>
<dbReference type="PANTHER" id="PTHR43739:SF5">
    <property type="entry name" value="EXO-ALPHA-SIALIDASE"/>
    <property type="match status" value="1"/>
</dbReference>
<name>A0A150XV63_9BACT</name>
<evidence type="ECO:0000259" key="3">
    <source>
        <dbReference type="Pfam" id="PF18962"/>
    </source>
</evidence>
<feature type="chain" id="PRO_5007575260" description="Secretion system C-terminal sorting domain-containing protein" evidence="1">
    <location>
        <begin position="20"/>
        <end position="1081"/>
    </location>
</feature>
<dbReference type="EMBL" id="LRDB01000003">
    <property type="protein sequence ID" value="KYG82515.1"/>
    <property type="molecule type" value="Genomic_DNA"/>
</dbReference>
<dbReference type="STRING" id="296218.AWN68_14775"/>
<dbReference type="InterPro" id="IPR052025">
    <property type="entry name" value="Xyloglucanase_GH74"/>
</dbReference>
<dbReference type="Gene3D" id="2.60.40.10">
    <property type="entry name" value="Immunoglobulins"/>
    <property type="match status" value="3"/>
</dbReference>
<evidence type="ECO:0000256" key="1">
    <source>
        <dbReference type="SAM" id="SignalP"/>
    </source>
</evidence>
<dbReference type="PANTHER" id="PTHR43739">
    <property type="entry name" value="XYLOGLUCANASE (EUROFUNG)"/>
    <property type="match status" value="1"/>
</dbReference>
<proteinExistence type="predicted"/>
<dbReference type="InterPro" id="IPR026444">
    <property type="entry name" value="Secre_tail"/>
</dbReference>
<protein>
    <recommendedName>
        <fullName evidence="6">Secretion system C-terminal sorting domain-containing protein</fullName>
    </recommendedName>
</protein>
<dbReference type="InterPro" id="IPR011467">
    <property type="entry name" value="DUF1573"/>
</dbReference>
<dbReference type="NCBIfam" id="TIGR04183">
    <property type="entry name" value="Por_Secre_tail"/>
    <property type="match status" value="1"/>
</dbReference>
<feature type="domain" description="Secretion system C-terminal sorting" evidence="3">
    <location>
        <begin position="1004"/>
        <end position="1069"/>
    </location>
</feature>
<dbReference type="Pfam" id="PF14870">
    <property type="entry name" value="PSII_BNR"/>
    <property type="match status" value="1"/>
</dbReference>
<feature type="domain" description="Photosynthesis system II assembly factor Ycf48/Hcf136-like" evidence="2">
    <location>
        <begin position="268"/>
        <end position="404"/>
    </location>
</feature>
<dbReference type="InterPro" id="IPR013783">
    <property type="entry name" value="Ig-like_fold"/>
</dbReference>
<dbReference type="CDD" id="cd15482">
    <property type="entry name" value="Sialidase_non-viral"/>
    <property type="match status" value="2"/>
</dbReference>
<gene>
    <name evidence="4" type="ORF">AWN68_14775</name>
</gene>
<dbReference type="Proteomes" id="UP000075615">
    <property type="component" value="Unassembled WGS sequence"/>
</dbReference>
<dbReference type="Pfam" id="PF07610">
    <property type="entry name" value="DUF1573"/>
    <property type="match status" value="1"/>
</dbReference>
<comment type="caution">
    <text evidence="4">The sequence shown here is derived from an EMBL/GenBank/DDBJ whole genome shotgun (WGS) entry which is preliminary data.</text>
</comment>
<accession>A0A150XV63</accession>
<keyword evidence="5" id="KW-1185">Reference proteome</keyword>
<feature type="signal peptide" evidence="1">
    <location>
        <begin position="1"/>
        <end position="19"/>
    </location>
</feature>
<dbReference type="GO" id="GO:0010411">
    <property type="term" value="P:xyloglucan metabolic process"/>
    <property type="evidence" value="ECO:0007669"/>
    <property type="project" value="TreeGrafter"/>
</dbReference>
<sequence>MRLVSYLLISLLFSTLLNAQNPWQKTGGPIGGLGYNVRIHPVNKNVMFVTDVFSGVNKSVDGGASWVSSNNGIDMRTGQTGDAIPVFSLTIDPFDPNEIWVGTQGGRGVYKSTDTGATYESKVNGITEDEGLTIRNFTIVKIDDIKTVFMSCEYDVAVRGDEFSKVKGILYKSTDGGANWTKVWEGNSLARWLEAVPSNVNPTRLVLATGIFDREAFNTTGDGIVISNDNGASWTNSNQGMSSLFVGGMHADPSDLNKIIIGTGNNAELLKGQEGGVYKSNDGGSTWAAKLINTGANQPFHKFTAIQFSVSNPTIVYAANESVIMKSEDSGETWKQQTEVGRSWGPPGIIAGVPIEMTVDSDDPNTLYINNYGGGVFKSTDAGVTWISLSNGYTGAQMHSISVSHQDHSVVASIGRSGPFVSSNGGALWKGVQFGAANFPEWYDIAIDPSDDKHLFVSDEHQATIIESKDRGQSWEVVYRHPSSVDPLDVEDRNGARKIVFAPSKPSVVYAGFAYQGIDSGPAVSESNSTIVSGGAGYDGFQGDFQSSYGMIKSTEGGKAGTWEVINNGLGGKLNVTEIRVDPNDENKVFITLRSGGIFKSSDGGSNWLEITNNLPERNLYSLDISKQDSNIIYVGTRFYGLWKTVDGGGTWSQVFSPPMTVAIDEVNSLFGALAVHPLYANIIMASDWWSGVYLSLDGGASWNLTNTGLETRILRDIEFSSDGKFVYSASEGRGVFSMQFTNEALMRPLIEKLDFDTVKVAELGIAKFSMTNYGNAPLIITGFSTDNNVFSIPNPPSQIAAGQSNEISVNFNPSDENDYAGGLTIQTSLGDFVLELSGKGEYKSCNNDLVISGNSSVCGEGLTLLDAGAGFDQYQWFRNDEAIAGADSQTYEASDSGQYTVKVISNSVCSSTSKPFEFVVNELPGTQITVEGSTLTAPDGASYQWFKDGAELTGETNRTLQVSDDGNYTVRVTSGAGCAVVSEPVAATSILDDGPLRNELVLIYPNPSKGIFKVKFPNPFNDKHQLSLIDGDGKSHWSVKNFNGNEVEVNIPNLVSGVYVLHISSPKRGAYSIKVLIGDF</sequence>
<dbReference type="AlphaFoldDB" id="A0A150XV63"/>
<dbReference type="Pfam" id="PF18962">
    <property type="entry name" value="Por_Secre_tail"/>
    <property type="match status" value="1"/>
</dbReference>
<organism evidence="4 5">
    <name type="scientific">Roseivirga echinicomitans</name>
    <dbReference type="NCBI Taxonomy" id="296218"/>
    <lineage>
        <taxon>Bacteria</taxon>
        <taxon>Pseudomonadati</taxon>
        <taxon>Bacteroidota</taxon>
        <taxon>Cytophagia</taxon>
        <taxon>Cytophagales</taxon>
        <taxon>Roseivirgaceae</taxon>
        <taxon>Roseivirga</taxon>
    </lineage>
</organism>
<dbReference type="InterPro" id="IPR036179">
    <property type="entry name" value="Ig-like_dom_sf"/>
</dbReference>
<keyword evidence="1" id="KW-0732">Signal</keyword>
<dbReference type="InterPro" id="IPR015943">
    <property type="entry name" value="WD40/YVTN_repeat-like_dom_sf"/>
</dbReference>
<evidence type="ECO:0000313" key="5">
    <source>
        <dbReference type="Proteomes" id="UP000075615"/>
    </source>
</evidence>